<sequence length="238" mass="27322">MFESIIIVVAHRGFSAIYPENTVLSFRKAIELGVDFIELDVRQTKDNEIIVLHDEKIDRTTDGSGFVKEMTYKEIQRYDAGRWKGYSGEKIPHLKEVFEAMDSNTRILIEIKQCDTEKLIKVIDDCNFRDRVFVGSFNLEYVKQIRNISPEIVTSLISSSIPENLIDLIASGIRKIDINFNYLTKISVKNLLSRGFIINGWTPDTEEDIIRTIQTGAQFITTNRPDILKKILSKNEEG</sequence>
<dbReference type="EMBL" id="MWDQ01000146">
    <property type="protein sequence ID" value="OQB71958.1"/>
    <property type="molecule type" value="Genomic_DNA"/>
</dbReference>
<protein>
    <submittedName>
        <fullName evidence="2">Glycerophosphoryl diester phosphodiesterase</fullName>
        <ecNumber evidence="2">3.1.4.46</ecNumber>
    </submittedName>
</protein>
<reference evidence="2" key="1">
    <citation type="submission" date="2017-02" db="EMBL/GenBank/DDBJ databases">
        <title>Delving into the versatile metabolic prowess of the omnipresent phylum Bacteroidetes.</title>
        <authorList>
            <person name="Nobu M.K."/>
            <person name="Mei R."/>
            <person name="Narihiro T."/>
            <person name="Kuroda K."/>
            <person name="Liu W.-T."/>
        </authorList>
    </citation>
    <scope>NUCLEOTIDE SEQUENCE</scope>
    <source>
        <strain evidence="2">ADurb.Bin131</strain>
    </source>
</reference>
<dbReference type="AlphaFoldDB" id="A0A1V6C4V1"/>
<evidence type="ECO:0000313" key="2">
    <source>
        <dbReference type="EMBL" id="OQB71958.1"/>
    </source>
</evidence>
<name>A0A1V6C4V1_UNCT6</name>
<dbReference type="Pfam" id="PF03009">
    <property type="entry name" value="GDPD"/>
    <property type="match status" value="1"/>
</dbReference>
<dbReference type="Gene3D" id="3.20.20.190">
    <property type="entry name" value="Phosphatidylinositol (PI) phosphodiesterase"/>
    <property type="match status" value="1"/>
</dbReference>
<dbReference type="GO" id="GO:0008889">
    <property type="term" value="F:glycerophosphodiester phosphodiesterase activity"/>
    <property type="evidence" value="ECO:0007669"/>
    <property type="project" value="UniProtKB-EC"/>
</dbReference>
<organism evidence="2">
    <name type="scientific">candidate division TA06 bacterium ADurb.Bin131</name>
    <dbReference type="NCBI Taxonomy" id="1852827"/>
    <lineage>
        <taxon>Bacteria</taxon>
        <taxon>Bacteria division TA06</taxon>
    </lineage>
</organism>
<evidence type="ECO:0000259" key="1">
    <source>
        <dbReference type="PROSITE" id="PS51704"/>
    </source>
</evidence>
<proteinExistence type="predicted"/>
<dbReference type="GO" id="GO:0006629">
    <property type="term" value="P:lipid metabolic process"/>
    <property type="evidence" value="ECO:0007669"/>
    <property type="project" value="InterPro"/>
</dbReference>
<dbReference type="Proteomes" id="UP000485562">
    <property type="component" value="Unassembled WGS sequence"/>
</dbReference>
<accession>A0A1V6C4V1</accession>
<feature type="domain" description="GP-PDE" evidence="1">
    <location>
        <begin position="6"/>
        <end position="232"/>
    </location>
</feature>
<dbReference type="SUPFAM" id="SSF51695">
    <property type="entry name" value="PLC-like phosphodiesterases"/>
    <property type="match status" value="1"/>
</dbReference>
<gene>
    <name evidence="2" type="primary">ugpQ</name>
    <name evidence="2" type="ORF">BWX89_01518</name>
</gene>
<dbReference type="PROSITE" id="PS50007">
    <property type="entry name" value="PIPLC_X_DOMAIN"/>
    <property type="match status" value="1"/>
</dbReference>
<comment type="caution">
    <text evidence="2">The sequence shown here is derived from an EMBL/GenBank/DDBJ whole genome shotgun (WGS) entry which is preliminary data.</text>
</comment>
<dbReference type="PANTHER" id="PTHR46211">
    <property type="entry name" value="GLYCEROPHOSPHORYL DIESTER PHOSPHODIESTERASE"/>
    <property type="match status" value="1"/>
</dbReference>
<dbReference type="InterPro" id="IPR017946">
    <property type="entry name" value="PLC-like_Pdiesterase_TIM-brl"/>
</dbReference>
<dbReference type="PANTHER" id="PTHR46211:SF14">
    <property type="entry name" value="GLYCEROPHOSPHODIESTER PHOSPHODIESTERASE"/>
    <property type="match status" value="1"/>
</dbReference>
<dbReference type="PROSITE" id="PS51704">
    <property type="entry name" value="GP_PDE"/>
    <property type="match status" value="1"/>
</dbReference>
<keyword evidence="2" id="KW-0378">Hydrolase</keyword>
<dbReference type="InterPro" id="IPR030395">
    <property type="entry name" value="GP_PDE_dom"/>
</dbReference>
<dbReference type="EC" id="3.1.4.46" evidence="2"/>